<organism evidence="1 2">
    <name type="scientific">Lactiplantibacillus garii</name>
    <dbReference type="NCBI Taxonomy" id="2306423"/>
    <lineage>
        <taxon>Bacteria</taxon>
        <taxon>Bacillati</taxon>
        <taxon>Bacillota</taxon>
        <taxon>Bacilli</taxon>
        <taxon>Lactobacillales</taxon>
        <taxon>Lactobacillaceae</taxon>
        <taxon>Lactiplantibacillus</taxon>
    </lineage>
</organism>
<dbReference type="InterPro" id="IPR011055">
    <property type="entry name" value="Dup_hybrid_motif"/>
</dbReference>
<protein>
    <submittedName>
        <fullName evidence="1">Uncharacterized protein</fullName>
    </submittedName>
</protein>
<reference evidence="1 2" key="1">
    <citation type="submission" date="2018-08" db="EMBL/GenBank/DDBJ databases">
        <title>Genome Lactobacillus garii FI11369.</title>
        <authorList>
            <person name="Diaz M."/>
            <person name="Narbad A."/>
        </authorList>
    </citation>
    <scope>NUCLEOTIDE SEQUENCE [LARGE SCALE GENOMIC DNA]</scope>
    <source>
        <strain evidence="1 2">FI11369</strain>
    </source>
</reference>
<dbReference type="OrthoDB" id="2312966at2"/>
<accession>A0A3R8QSJ3</accession>
<dbReference type="SUPFAM" id="SSF51261">
    <property type="entry name" value="Duplicated hybrid motif"/>
    <property type="match status" value="1"/>
</dbReference>
<sequence length="128" mass="14254">MWFWHRKQSKQLTAPVRGHHVPLSSHSSLLLAIHPTDLAVYAPLNGEVRALTSSSLRLVGLDGQTYRLALSTNTGYFNWQVRVGDSVSPLNLLGTLSQKLPTNAVVTCERLSTKQRTRLNQPAYAVNY</sequence>
<comment type="caution">
    <text evidence="1">The sequence shown here is derived from an EMBL/GenBank/DDBJ whole genome shotgun (WGS) entry which is preliminary data.</text>
</comment>
<dbReference type="AlphaFoldDB" id="A0A3R8QSJ3"/>
<evidence type="ECO:0000313" key="1">
    <source>
        <dbReference type="EMBL" id="RRK11204.1"/>
    </source>
</evidence>
<dbReference type="Proteomes" id="UP000283633">
    <property type="component" value="Unassembled WGS sequence"/>
</dbReference>
<name>A0A3R8QSJ3_9LACO</name>
<proteinExistence type="predicted"/>
<evidence type="ECO:0000313" key="2">
    <source>
        <dbReference type="Proteomes" id="UP000283633"/>
    </source>
</evidence>
<dbReference type="EMBL" id="QWZQ01000008">
    <property type="protein sequence ID" value="RRK11204.1"/>
    <property type="molecule type" value="Genomic_DNA"/>
</dbReference>
<gene>
    <name evidence="1" type="ORF">D1831_03750</name>
</gene>
<keyword evidence="2" id="KW-1185">Reference proteome</keyword>
<dbReference type="RefSeq" id="WP_125071592.1">
    <property type="nucleotide sequence ID" value="NZ_QWZQ01000008.1"/>
</dbReference>